<dbReference type="Pfam" id="PF00560">
    <property type="entry name" value="LRR_1"/>
    <property type="match status" value="11"/>
</dbReference>
<keyword evidence="16" id="KW-1185">Reference proteome</keyword>
<dbReference type="SMART" id="SM00369">
    <property type="entry name" value="LRR_TYP"/>
    <property type="match status" value="10"/>
</dbReference>
<accession>A0A5D2LSL8</accession>
<keyword evidence="3" id="KW-1003">Cell membrane</keyword>
<dbReference type="InterPro" id="IPR001611">
    <property type="entry name" value="Leu-rich_rpt"/>
</dbReference>
<evidence type="ECO:0000256" key="4">
    <source>
        <dbReference type="ARBA" id="ARBA00022614"/>
    </source>
</evidence>
<keyword evidence="6 13" id="KW-0732">Signal</keyword>
<evidence type="ECO:0000256" key="9">
    <source>
        <dbReference type="ARBA" id="ARBA00023136"/>
    </source>
</evidence>
<evidence type="ECO:0000256" key="7">
    <source>
        <dbReference type="ARBA" id="ARBA00022737"/>
    </source>
</evidence>
<dbReference type="PANTHER" id="PTHR48061:SF2">
    <property type="entry name" value="RECEPTOR LIKE PROTEIN 30-LIKE"/>
    <property type="match status" value="1"/>
</dbReference>
<reference evidence="15 16" key="1">
    <citation type="submission" date="2019-07" db="EMBL/GenBank/DDBJ databases">
        <title>WGS assembly of Gossypium tomentosum.</title>
        <authorList>
            <person name="Chen Z.J."/>
            <person name="Sreedasyam A."/>
            <person name="Ando A."/>
            <person name="Song Q."/>
            <person name="De L."/>
            <person name="Hulse-Kemp A."/>
            <person name="Ding M."/>
            <person name="Ye W."/>
            <person name="Kirkbride R."/>
            <person name="Jenkins J."/>
            <person name="Plott C."/>
            <person name="Lovell J."/>
            <person name="Lin Y.-M."/>
            <person name="Vaughn R."/>
            <person name="Liu B."/>
            <person name="Li W."/>
            <person name="Simpson S."/>
            <person name="Scheffler B."/>
            <person name="Saski C."/>
            <person name="Grover C."/>
            <person name="Hu G."/>
            <person name="Conover J."/>
            <person name="Carlson J."/>
            <person name="Shu S."/>
            <person name="Boston L."/>
            <person name="Williams M."/>
            <person name="Peterson D."/>
            <person name="Mcgee K."/>
            <person name="Jones D."/>
            <person name="Wendel J."/>
            <person name="Stelly D."/>
            <person name="Grimwood J."/>
            <person name="Schmutz J."/>
        </authorList>
    </citation>
    <scope>NUCLEOTIDE SEQUENCE [LARGE SCALE GENOMIC DNA]</scope>
    <source>
        <strain evidence="15">7179.01</strain>
    </source>
</reference>
<feature type="transmembrane region" description="Helical" evidence="12">
    <location>
        <begin position="1107"/>
        <end position="1136"/>
    </location>
</feature>
<keyword evidence="7" id="KW-0677">Repeat</keyword>
<dbReference type="PRINTS" id="PR00019">
    <property type="entry name" value="LEURICHRPT"/>
</dbReference>
<evidence type="ECO:0000256" key="8">
    <source>
        <dbReference type="ARBA" id="ARBA00022989"/>
    </source>
</evidence>
<evidence type="ECO:0000256" key="11">
    <source>
        <dbReference type="ARBA" id="ARBA00023180"/>
    </source>
</evidence>
<evidence type="ECO:0000256" key="10">
    <source>
        <dbReference type="ARBA" id="ARBA00023170"/>
    </source>
</evidence>
<dbReference type="Pfam" id="PF13855">
    <property type="entry name" value="LRR_8"/>
    <property type="match status" value="2"/>
</dbReference>
<evidence type="ECO:0000313" key="15">
    <source>
        <dbReference type="EMBL" id="TYH82051.1"/>
    </source>
</evidence>
<dbReference type="EMBL" id="CM017624">
    <property type="protein sequence ID" value="TYH82051.1"/>
    <property type="molecule type" value="Genomic_DNA"/>
</dbReference>
<keyword evidence="8 12" id="KW-1133">Transmembrane helix</keyword>
<evidence type="ECO:0000256" key="13">
    <source>
        <dbReference type="SAM" id="SignalP"/>
    </source>
</evidence>
<evidence type="ECO:0000256" key="2">
    <source>
        <dbReference type="ARBA" id="ARBA00009592"/>
    </source>
</evidence>
<name>A0A5D2LSL8_GOSTO</name>
<dbReference type="FunFam" id="3.80.10.10:FF:000041">
    <property type="entry name" value="LRR receptor-like serine/threonine-protein kinase ERECTA"/>
    <property type="match status" value="1"/>
</dbReference>
<organism evidence="15 16">
    <name type="scientific">Gossypium tomentosum</name>
    <name type="common">Hawaiian cotton</name>
    <name type="synonym">Gossypium sandvicense</name>
    <dbReference type="NCBI Taxonomy" id="34277"/>
    <lineage>
        <taxon>Eukaryota</taxon>
        <taxon>Viridiplantae</taxon>
        <taxon>Streptophyta</taxon>
        <taxon>Embryophyta</taxon>
        <taxon>Tracheophyta</taxon>
        <taxon>Spermatophyta</taxon>
        <taxon>Magnoliopsida</taxon>
        <taxon>eudicotyledons</taxon>
        <taxon>Gunneridae</taxon>
        <taxon>Pentapetalae</taxon>
        <taxon>rosids</taxon>
        <taxon>malvids</taxon>
        <taxon>Malvales</taxon>
        <taxon>Malvaceae</taxon>
        <taxon>Malvoideae</taxon>
        <taxon>Gossypium</taxon>
    </lineage>
</organism>
<dbReference type="InterPro" id="IPR003591">
    <property type="entry name" value="Leu-rich_rpt_typical-subtyp"/>
</dbReference>
<dbReference type="InterPro" id="IPR013210">
    <property type="entry name" value="LRR_N_plant-typ"/>
</dbReference>
<evidence type="ECO:0000256" key="1">
    <source>
        <dbReference type="ARBA" id="ARBA00004251"/>
    </source>
</evidence>
<sequence>MNTLHFLISPFLFSCFLSLVLSFSPPQTHLPQQCLDDQRAPLLQLQRHLYCAPNFTFSSNFDLWDVNTDCCSWEGVTCDAYGHVVGIDLSYKNLSGSFHSIFDLHHLQHLNLAGNNFNTTLFSYGFDKLQNLTHLNLSSSCFHGQIPVEISFLKRLVSLDLSNQDSCYLRYYKVLYPAFYNYYKPQQPLKLENPNFKTLIKNLRFLTELYLDGVNISTQSAKWCETTSLVLSNLRVLSLSNCGLKGPLCSSLSRLSFLSKLILDGNPISHLPPNFLEISSRLVSLSLRYCNLRGHFPTGILLSPKIQSIDISLNFQLMGHLPEFPANNALQSLSLFYTNFSGKLPLSIGNLEFLTNLELFGCNFFGPIPSSIANLSHLVNLDLSSNKLSGSIHSSLFTLPSLKNLYLGANQLVGKIDEFPNASSSSIERLYISYNYLTGPIPKSILQLPRLEVLEIGENSFSSMKLDMFVQLKNLKGLDLSNVSLLIESDNRSLTFPQLESLSLRLCNLTEFPEFIKRQDKLVHLDLSNNHIHGVVPNWLWKSSLSWVDLSFNVIDFPKQLPSSDSNFSFPMLRRLLLGSCNISAFPEFLKSQENLEYLELSNNKISGAIPNWVWKKSLQYLLLANNNLSSLEQLLPNQSSTSFYASYNNLSGPIPNWLCNMSQLSRFDASYNNLSGSIPNCLGNMSQLLSFDVSYNNLRGPIPNCLGNMSALMRLGLQGNNFSGMIPKFSKATQLHFLKVSENRLEGKLPRSLAKCTQLKVLDVGSNMINDTFPFWLEKLPALQVLILRENRFYGQIKHFKHKSIFPTLDVLDIASNQFSGELSIDFLQPTRLRSLKIGGNKLEGKLSRSLANCTALEVLDLGNNMVHDTFPFWLEKLPSLKVLVLRANRFYGTISKIDTERGFPKLRILDIGSNNFSGDLSIEFLQSLKAMATMTNDEKAKLDYIGENYYQDSVTIVNKGIEMFYQKVLAILTCLDLSNNSFHGRILEEIQMLRSLRVMNLSNNGFSSEIPLVLQNLKDLESLDLSRNKLSGKIPPQLTSLTFLEALNLSYNQLEGSIPQSNQFITFTSDSYRGNPKLCGLPLSRKCNEVGLPMPPPPGEDEDSWLYALSTLKIALIGYASGLVVGLCIGYTVLNELGNKWVDKFKKCGKRNSRRCR</sequence>
<evidence type="ECO:0000256" key="12">
    <source>
        <dbReference type="SAM" id="Phobius"/>
    </source>
</evidence>
<keyword evidence="5 12" id="KW-0812">Transmembrane</keyword>
<feature type="signal peptide" evidence="13">
    <location>
        <begin position="1"/>
        <end position="22"/>
    </location>
</feature>
<evidence type="ECO:0000313" key="16">
    <source>
        <dbReference type="Proteomes" id="UP000322667"/>
    </source>
</evidence>
<dbReference type="AlphaFoldDB" id="A0A5D2LSL8"/>
<evidence type="ECO:0000256" key="3">
    <source>
        <dbReference type="ARBA" id="ARBA00022475"/>
    </source>
</evidence>
<dbReference type="InterPro" id="IPR032675">
    <property type="entry name" value="LRR_dom_sf"/>
</dbReference>
<keyword evidence="10" id="KW-0675">Receptor</keyword>
<dbReference type="EMBL" id="CM017624">
    <property type="protein sequence ID" value="TYH82052.1"/>
    <property type="molecule type" value="Genomic_DNA"/>
</dbReference>
<dbReference type="InterPro" id="IPR046956">
    <property type="entry name" value="RLP23-like"/>
</dbReference>
<protein>
    <recommendedName>
        <fullName evidence="14">Leucine-rich repeat-containing N-terminal plant-type domain-containing protein</fullName>
    </recommendedName>
</protein>
<keyword evidence="11" id="KW-0325">Glycoprotein</keyword>
<feature type="domain" description="Leucine-rich repeat-containing N-terminal plant-type" evidence="14">
    <location>
        <begin position="36"/>
        <end position="79"/>
    </location>
</feature>
<dbReference type="PROSITE" id="PS51450">
    <property type="entry name" value="LRR"/>
    <property type="match status" value="1"/>
</dbReference>
<dbReference type="Pfam" id="PF08263">
    <property type="entry name" value="LRRNT_2"/>
    <property type="match status" value="1"/>
</dbReference>
<feature type="chain" id="PRO_5044620045" description="Leucine-rich repeat-containing N-terminal plant-type domain-containing protein" evidence="13">
    <location>
        <begin position="23"/>
        <end position="1159"/>
    </location>
</feature>
<keyword evidence="4" id="KW-0433">Leucine-rich repeat</keyword>
<comment type="subcellular location">
    <subcellularLocation>
        <location evidence="1">Cell membrane</location>
        <topology evidence="1">Single-pass type I membrane protein</topology>
    </subcellularLocation>
</comment>
<dbReference type="SUPFAM" id="SSF52058">
    <property type="entry name" value="L domain-like"/>
    <property type="match status" value="1"/>
</dbReference>
<keyword evidence="9 12" id="KW-0472">Membrane</keyword>
<evidence type="ECO:0000259" key="14">
    <source>
        <dbReference type="Pfam" id="PF08263"/>
    </source>
</evidence>
<proteinExistence type="inferred from homology"/>
<dbReference type="FunFam" id="3.80.10.10:FF:000095">
    <property type="entry name" value="LRR receptor-like serine/threonine-protein kinase GSO1"/>
    <property type="match status" value="1"/>
</dbReference>
<dbReference type="SUPFAM" id="SSF52047">
    <property type="entry name" value="RNI-like"/>
    <property type="match status" value="1"/>
</dbReference>
<comment type="similarity">
    <text evidence="2">Belongs to the RLP family.</text>
</comment>
<dbReference type="PANTHER" id="PTHR48061">
    <property type="entry name" value="LEUCINE-RICH REPEAT RECEPTOR PROTEIN KINASE EMS1-LIKE-RELATED"/>
    <property type="match status" value="1"/>
</dbReference>
<dbReference type="Gene3D" id="3.80.10.10">
    <property type="entry name" value="Ribonuclease Inhibitor"/>
    <property type="match status" value="6"/>
</dbReference>
<evidence type="ECO:0000256" key="5">
    <source>
        <dbReference type="ARBA" id="ARBA00022692"/>
    </source>
</evidence>
<gene>
    <name evidence="15" type="ORF">ES332_D02G030400v1</name>
</gene>
<dbReference type="GO" id="GO:0005886">
    <property type="term" value="C:plasma membrane"/>
    <property type="evidence" value="ECO:0007669"/>
    <property type="project" value="UniProtKB-SubCell"/>
</dbReference>
<dbReference type="Proteomes" id="UP000322667">
    <property type="component" value="Chromosome D02"/>
</dbReference>
<dbReference type="SUPFAM" id="SSF52075">
    <property type="entry name" value="Outer arm dynein light chain 1"/>
    <property type="match status" value="1"/>
</dbReference>
<evidence type="ECO:0000256" key="6">
    <source>
        <dbReference type="ARBA" id="ARBA00022729"/>
    </source>
</evidence>
<dbReference type="FunFam" id="3.80.10.10:FF:000111">
    <property type="entry name" value="LRR receptor-like serine/threonine-protein kinase ERECTA"/>
    <property type="match status" value="1"/>
</dbReference>